<dbReference type="PANTHER" id="PTHR43757">
    <property type="entry name" value="AMINOMETHYLTRANSFERASE"/>
    <property type="match status" value="1"/>
</dbReference>
<protein>
    <submittedName>
        <fullName evidence="5">Aminomethyl transferase family protein</fullName>
    </submittedName>
</protein>
<gene>
    <name evidence="5" type="ORF">IPV69_00715</name>
</gene>
<dbReference type="AlphaFoldDB" id="A0A7M2WWL8"/>
<dbReference type="InterPro" id="IPR013977">
    <property type="entry name" value="GcvT_C"/>
</dbReference>
<dbReference type="Pfam" id="PF01571">
    <property type="entry name" value="GCV_T"/>
    <property type="match status" value="1"/>
</dbReference>
<evidence type="ECO:0000259" key="3">
    <source>
        <dbReference type="Pfam" id="PF01571"/>
    </source>
</evidence>
<dbReference type="NCBIfam" id="TIGR03317">
    <property type="entry name" value="ygfZ_signature"/>
    <property type="match status" value="1"/>
</dbReference>
<dbReference type="InterPro" id="IPR006222">
    <property type="entry name" value="GCVT_N"/>
</dbReference>
<dbReference type="InterPro" id="IPR017703">
    <property type="entry name" value="YgfZ/GCV_T_CS"/>
</dbReference>
<name>A0A7M2WWL8_9BACT</name>
<feature type="domain" description="GCVT N-terminal" evidence="3">
    <location>
        <begin position="26"/>
        <end position="289"/>
    </location>
</feature>
<dbReference type="Gene3D" id="3.30.1360.120">
    <property type="entry name" value="Probable tRNA modification gtpase trme, domain 1"/>
    <property type="match status" value="1"/>
</dbReference>
<evidence type="ECO:0000256" key="2">
    <source>
        <dbReference type="SAM" id="MobiDB-lite"/>
    </source>
</evidence>
<dbReference type="PANTHER" id="PTHR43757:SF2">
    <property type="entry name" value="AMINOMETHYLTRANSFERASE, MITOCHONDRIAL"/>
    <property type="match status" value="1"/>
</dbReference>
<dbReference type="SUPFAM" id="SSF103025">
    <property type="entry name" value="Folate-binding domain"/>
    <property type="match status" value="1"/>
</dbReference>
<dbReference type="InterPro" id="IPR028896">
    <property type="entry name" value="GcvT/YgfZ/DmdA"/>
</dbReference>
<feature type="domain" description="Aminomethyltransferase C-terminal" evidence="4">
    <location>
        <begin position="316"/>
        <end position="391"/>
    </location>
</feature>
<keyword evidence="5" id="KW-0808">Transferase</keyword>
<proteinExistence type="predicted"/>
<dbReference type="Pfam" id="PF08669">
    <property type="entry name" value="GCV_T_C"/>
    <property type="match status" value="1"/>
</dbReference>
<dbReference type="KEGG" id="hbs:IPV69_00715"/>
<evidence type="ECO:0000313" key="5">
    <source>
        <dbReference type="EMBL" id="QOV89927.1"/>
    </source>
</evidence>
<evidence type="ECO:0000313" key="6">
    <source>
        <dbReference type="Proteomes" id="UP000593765"/>
    </source>
</evidence>
<dbReference type="InterPro" id="IPR027266">
    <property type="entry name" value="TrmE/GcvT-like"/>
</dbReference>
<dbReference type="EMBL" id="CP063458">
    <property type="protein sequence ID" value="QOV89927.1"/>
    <property type="molecule type" value="Genomic_DNA"/>
</dbReference>
<dbReference type="Proteomes" id="UP000593765">
    <property type="component" value="Chromosome"/>
</dbReference>
<dbReference type="PIRSF" id="PIRSF006487">
    <property type="entry name" value="GcvT"/>
    <property type="match status" value="1"/>
</dbReference>
<evidence type="ECO:0000256" key="1">
    <source>
        <dbReference type="ARBA" id="ARBA00022946"/>
    </source>
</evidence>
<dbReference type="RefSeq" id="WP_206292990.1">
    <property type="nucleotide sequence ID" value="NZ_CP063458.1"/>
</dbReference>
<feature type="region of interest" description="Disordered" evidence="2">
    <location>
        <begin position="1"/>
        <end position="24"/>
    </location>
</feature>
<evidence type="ECO:0000259" key="4">
    <source>
        <dbReference type="Pfam" id="PF08669"/>
    </source>
</evidence>
<feature type="compositionally biased region" description="Pro residues" evidence="2">
    <location>
        <begin position="1"/>
        <end position="18"/>
    </location>
</feature>
<reference evidence="5 6" key="1">
    <citation type="submission" date="2020-10" db="EMBL/GenBank/DDBJ databases">
        <title>Wide distribution of Phycisphaera-like planctomycetes from WD2101 soil group in peatlands and genome analysis of the first cultivated representative.</title>
        <authorList>
            <person name="Dedysh S.N."/>
            <person name="Beletsky A.V."/>
            <person name="Ivanova A."/>
            <person name="Kulichevskaya I.S."/>
            <person name="Suzina N.E."/>
            <person name="Philippov D.A."/>
            <person name="Rakitin A.L."/>
            <person name="Mardanov A.V."/>
            <person name="Ravin N.V."/>
        </authorList>
    </citation>
    <scope>NUCLEOTIDE SEQUENCE [LARGE SCALE GENOMIC DNA]</scope>
    <source>
        <strain evidence="5 6">M1803</strain>
    </source>
</reference>
<accession>A0A7M2WWL8</accession>
<sequence length="407" mass="44245">MTEPLPQTPPADPAPPPETRSLPNPLHALHVAVEAEFQPYETVEIVSTFGEPQAEYAALHKSCGLMDLAHRGVLELTGKDRLTFLNNLLSNQTWSKETKTGMPAGMGVYAFLLQTNGRVLADMNVIERGDRTLLETDARLIVPLRQALDRYLFTEQVKLFDRVGHYHELALHGPTAREVLSAAAGVEIPELTAIGSTEITLFDVPVVVWRDDVCGTTGLHLIIPIDRVEAVWKTLVERFGQLVAHAKRPLRPIGWAAFNAVRIEAGRPLFGIDFDSTILPAETGVETFTRAVNVYKGCYVGQEIVARMFARKQSAKSLVGLKLVGETLPIAGSPVFDDAGNQVGGITSSTVSPLQSRSAICFALVKKLFAADGKVVQAPAEGALRPATVSTSLRFLEKAPVPEKEKD</sequence>
<organism evidence="5 6">
    <name type="scientific">Humisphaera borealis</name>
    <dbReference type="NCBI Taxonomy" id="2807512"/>
    <lineage>
        <taxon>Bacteria</taxon>
        <taxon>Pseudomonadati</taxon>
        <taxon>Planctomycetota</taxon>
        <taxon>Phycisphaerae</taxon>
        <taxon>Tepidisphaerales</taxon>
        <taxon>Tepidisphaeraceae</taxon>
        <taxon>Humisphaera</taxon>
    </lineage>
</organism>
<keyword evidence="6" id="KW-1185">Reference proteome</keyword>
<dbReference type="SUPFAM" id="SSF101790">
    <property type="entry name" value="Aminomethyltransferase beta-barrel domain"/>
    <property type="match status" value="1"/>
</dbReference>
<keyword evidence="1" id="KW-0809">Transit peptide</keyword>
<dbReference type="InterPro" id="IPR029043">
    <property type="entry name" value="GcvT/YgfZ_C"/>
</dbReference>
<dbReference type="GO" id="GO:0016740">
    <property type="term" value="F:transferase activity"/>
    <property type="evidence" value="ECO:0007669"/>
    <property type="project" value="UniProtKB-KW"/>
</dbReference>